<evidence type="ECO:0000313" key="4">
    <source>
        <dbReference type="EMBL" id="OWY97937.1"/>
    </source>
</evidence>
<comment type="similarity">
    <text evidence="1">Belongs to the AB hydrolase superfamily.</text>
</comment>
<proteinExistence type="inferred from homology"/>
<dbReference type="GO" id="GO:0006508">
    <property type="term" value="P:proteolysis"/>
    <property type="evidence" value="ECO:0007669"/>
    <property type="project" value="UniProtKB-KW"/>
</dbReference>
<evidence type="ECO:0000256" key="2">
    <source>
        <dbReference type="SAM" id="SignalP"/>
    </source>
</evidence>
<evidence type="ECO:0000256" key="1">
    <source>
        <dbReference type="ARBA" id="ARBA00008645"/>
    </source>
</evidence>
<keyword evidence="2" id="KW-0732">Signal</keyword>
<evidence type="ECO:0000313" key="5">
    <source>
        <dbReference type="Proteomes" id="UP000198211"/>
    </source>
</evidence>
<dbReference type="Proteomes" id="UP000198211">
    <property type="component" value="Unassembled WGS sequence"/>
</dbReference>
<dbReference type="STRING" id="4795.A0A225UYW7"/>
<keyword evidence="4" id="KW-0645">Protease</keyword>
<feature type="signal peptide" evidence="2">
    <location>
        <begin position="1"/>
        <end position="18"/>
    </location>
</feature>
<feature type="chain" id="PRO_5012940243" evidence="2">
    <location>
        <begin position="19"/>
        <end position="590"/>
    </location>
</feature>
<dbReference type="EMBL" id="NBNE01009921">
    <property type="protein sequence ID" value="OWY97937.1"/>
    <property type="molecule type" value="Genomic_DNA"/>
</dbReference>
<dbReference type="PANTHER" id="PTHR43039">
    <property type="entry name" value="ESTERASE-RELATED"/>
    <property type="match status" value="1"/>
</dbReference>
<comment type="caution">
    <text evidence="4">The sequence shown here is derived from an EMBL/GenBank/DDBJ whole genome shotgun (WGS) entry which is preliminary data.</text>
</comment>
<gene>
    <name evidence="4" type="ORF">PHMEG_00031415</name>
</gene>
<dbReference type="InterPro" id="IPR000073">
    <property type="entry name" value="AB_hydrolase_1"/>
</dbReference>
<feature type="domain" description="AB hydrolase-1" evidence="3">
    <location>
        <begin position="100"/>
        <end position="239"/>
    </location>
</feature>
<name>A0A225UYW7_9STRA</name>
<reference evidence="5" key="1">
    <citation type="submission" date="2017-03" db="EMBL/GenBank/DDBJ databases">
        <title>Phytopthora megakarya and P. palmivora, two closely related causual agents of cacao black pod achieved similar genome size and gene model numbers by different mechanisms.</title>
        <authorList>
            <person name="Ali S."/>
            <person name="Shao J."/>
            <person name="Larry D.J."/>
            <person name="Kronmiller B."/>
            <person name="Shen D."/>
            <person name="Strem M.D."/>
            <person name="Melnick R.L."/>
            <person name="Guiltinan M.J."/>
            <person name="Tyler B.M."/>
            <person name="Meinhardt L.W."/>
            <person name="Bailey B.A."/>
        </authorList>
    </citation>
    <scope>NUCLEOTIDE SEQUENCE [LARGE SCALE GENOMIC DNA]</scope>
    <source>
        <strain evidence="5">zdho120</strain>
    </source>
</reference>
<keyword evidence="4" id="KW-0378">Hydrolase</keyword>
<dbReference type="InterPro" id="IPR029058">
    <property type="entry name" value="AB_hydrolase_fold"/>
</dbReference>
<dbReference type="OrthoDB" id="425534at2759"/>
<dbReference type="Pfam" id="PF00561">
    <property type="entry name" value="Abhydrolase_1"/>
    <property type="match status" value="1"/>
</dbReference>
<dbReference type="SUPFAM" id="SSF53474">
    <property type="entry name" value="alpha/beta-Hydrolases"/>
    <property type="match status" value="1"/>
</dbReference>
<organism evidence="4 5">
    <name type="scientific">Phytophthora megakarya</name>
    <dbReference type="NCBI Taxonomy" id="4795"/>
    <lineage>
        <taxon>Eukaryota</taxon>
        <taxon>Sar</taxon>
        <taxon>Stramenopiles</taxon>
        <taxon>Oomycota</taxon>
        <taxon>Peronosporomycetes</taxon>
        <taxon>Peronosporales</taxon>
        <taxon>Peronosporaceae</taxon>
        <taxon>Phytophthora</taxon>
    </lineage>
</organism>
<dbReference type="GO" id="GO:0008233">
    <property type="term" value="F:peptidase activity"/>
    <property type="evidence" value="ECO:0007669"/>
    <property type="project" value="UniProtKB-KW"/>
</dbReference>
<evidence type="ECO:0000259" key="3">
    <source>
        <dbReference type="Pfam" id="PF00561"/>
    </source>
</evidence>
<sequence>MQLHKAIILGTVAAQASAVSLTGTKLNGWYPCSENTFSGTGSMNEQIAECAVYIAPLCYPGVCEAPHAVNPTIDVFVKRIPATNVNPEVARNVWMLQGGPGFASNGNKFYLIFSCMVELHTILKGEVNVYTMDHRGTGRSTRLDCVAAQATATGSPWGVEIEKSEVAACANALEFEYEDLASFSMTSAATDLATFISEHSNDESTIVYGVSYGTALVERLIHLAPHKVTGYFLDSIATSSGAGADQFEYVSTWDIDFGEIGDAFMELCEHDLECNTRFKSARLPTIVQKLINQFDDDPNSTCASLMRNISNSSIEQNSDPPSYTLRRALGTLLENAISRTIIPPIVYRLNRCSSDDLAVLKHFFSLIESDLTPTMKVDYMQSGLLYNLIVFSEFWESPSPSISEMEKRFTNAKIGDSGLYSTLSQYCAFSKEDSEACHELGGGNYSGKGIVYKRDQYWNKGAMIPNQASVLLLQGALDPQTPAKYAEYLFRALRGENKELIIFENSTHSILDSTPVSEFDTTQETCGMSILASYVRNDGDLMRIDKSCVEEVIKFNLTAPTSIVQYYLSTEDAYDGVYNTILKEEKASTV</sequence>
<accession>A0A225UYW7</accession>
<dbReference type="AlphaFoldDB" id="A0A225UYW7"/>
<keyword evidence="5" id="KW-1185">Reference proteome</keyword>
<protein>
    <submittedName>
        <fullName evidence="4">Serine protease</fullName>
    </submittedName>
</protein>
<dbReference type="Gene3D" id="3.40.50.1820">
    <property type="entry name" value="alpha/beta hydrolase"/>
    <property type="match status" value="2"/>
</dbReference>